<dbReference type="Gene3D" id="1.10.30.10">
    <property type="entry name" value="High mobility group box domain"/>
    <property type="match status" value="1"/>
</dbReference>
<evidence type="ECO:0000256" key="1">
    <source>
        <dbReference type="ARBA" id="ARBA00022491"/>
    </source>
</evidence>
<dbReference type="PROSITE" id="PS50118">
    <property type="entry name" value="HMG_BOX_2"/>
    <property type="match status" value="1"/>
</dbReference>
<evidence type="ECO:0000313" key="12">
    <source>
        <dbReference type="RefSeq" id="XP_028141758.1"/>
    </source>
</evidence>
<feature type="compositionally biased region" description="Pro residues" evidence="8">
    <location>
        <begin position="912"/>
        <end position="922"/>
    </location>
</feature>
<feature type="compositionally biased region" description="Low complexity" evidence="8">
    <location>
        <begin position="273"/>
        <end position="302"/>
    </location>
</feature>
<feature type="region of interest" description="Disordered" evidence="8">
    <location>
        <begin position="348"/>
        <end position="397"/>
    </location>
</feature>
<feature type="compositionally biased region" description="Basic and acidic residues" evidence="8">
    <location>
        <begin position="371"/>
        <end position="397"/>
    </location>
</feature>
<dbReference type="GeneID" id="114335679"/>
<dbReference type="Pfam" id="PF00505">
    <property type="entry name" value="HMG_box"/>
    <property type="match status" value="1"/>
</dbReference>
<dbReference type="EnsemblMetazoa" id="XM_028285957.2">
    <property type="protein sequence ID" value="XP_028141758.1"/>
    <property type="gene ID" value="LOC114335679"/>
</dbReference>
<feature type="compositionally biased region" description="Low complexity" evidence="8">
    <location>
        <begin position="1441"/>
        <end position="1453"/>
    </location>
</feature>
<dbReference type="GO" id="GO:0000981">
    <property type="term" value="F:DNA-binding transcription factor activity, RNA polymerase II-specific"/>
    <property type="evidence" value="ECO:0007669"/>
    <property type="project" value="TreeGrafter"/>
</dbReference>
<proteinExistence type="predicted"/>
<keyword evidence="1" id="KW-0678">Repressor</keyword>
<dbReference type="PANTHER" id="PTHR13059:SF13">
    <property type="entry name" value="PROTEIN CAPICUA HOMOLOG"/>
    <property type="match status" value="1"/>
</dbReference>
<dbReference type="InterPro" id="IPR032147">
    <property type="entry name" value="Cic_dom"/>
</dbReference>
<keyword evidence="3" id="KW-0805">Transcription regulation</keyword>
<dbReference type="Proteomes" id="UP001652700">
    <property type="component" value="Unplaced"/>
</dbReference>
<evidence type="ECO:0000313" key="11">
    <source>
        <dbReference type="Proteomes" id="UP001652700"/>
    </source>
</evidence>
<evidence type="ECO:0000256" key="5">
    <source>
        <dbReference type="ARBA" id="ARBA00023163"/>
    </source>
</evidence>
<dbReference type="InterPro" id="IPR009071">
    <property type="entry name" value="HMG_box_dom"/>
</dbReference>
<dbReference type="SUPFAM" id="SSF47095">
    <property type="entry name" value="HMG-box"/>
    <property type="match status" value="1"/>
</dbReference>
<evidence type="ECO:0000256" key="7">
    <source>
        <dbReference type="PROSITE-ProRule" id="PRU00267"/>
    </source>
</evidence>
<keyword evidence="4 7" id="KW-0238">DNA-binding</keyword>
<dbReference type="CDD" id="cd21990">
    <property type="entry name" value="HMG-box_CIC-like"/>
    <property type="match status" value="1"/>
</dbReference>
<evidence type="ECO:0000256" key="3">
    <source>
        <dbReference type="ARBA" id="ARBA00023015"/>
    </source>
</evidence>
<evidence type="ECO:0000256" key="4">
    <source>
        <dbReference type="ARBA" id="ARBA00023125"/>
    </source>
</evidence>
<feature type="region of interest" description="Disordered" evidence="8">
    <location>
        <begin position="264"/>
        <end position="321"/>
    </location>
</feature>
<dbReference type="GO" id="GO:0005634">
    <property type="term" value="C:nucleus"/>
    <property type="evidence" value="ECO:0007669"/>
    <property type="project" value="UniProtKB-UniRule"/>
</dbReference>
<dbReference type="OrthoDB" id="10051111at2759"/>
<feature type="compositionally biased region" description="Polar residues" evidence="8">
    <location>
        <begin position="357"/>
        <end position="370"/>
    </location>
</feature>
<dbReference type="Pfam" id="PF16090">
    <property type="entry name" value="DUF4819"/>
    <property type="match status" value="1"/>
</dbReference>
<keyword evidence="6 7" id="KW-0539">Nucleus</keyword>
<keyword evidence="5" id="KW-0804">Transcription</keyword>
<feature type="region of interest" description="Disordered" evidence="8">
    <location>
        <begin position="882"/>
        <end position="941"/>
    </location>
</feature>
<keyword evidence="2" id="KW-0597">Phosphoprotein</keyword>
<feature type="compositionally biased region" description="Low complexity" evidence="8">
    <location>
        <begin position="725"/>
        <end position="740"/>
    </location>
</feature>
<dbReference type="FunFam" id="1.10.30.10:FF:000010">
    <property type="entry name" value="Capicua transcriptional repressor b"/>
    <property type="match status" value="1"/>
</dbReference>
<dbReference type="SMART" id="SM00398">
    <property type="entry name" value="HMG"/>
    <property type="match status" value="1"/>
</dbReference>
<evidence type="ECO:0000259" key="9">
    <source>
        <dbReference type="PROSITE" id="PS50118"/>
    </source>
</evidence>
<evidence type="ECO:0000256" key="2">
    <source>
        <dbReference type="ARBA" id="ARBA00022553"/>
    </source>
</evidence>
<dbReference type="InterPro" id="IPR052412">
    <property type="entry name" value="CC-Dev_Transcription_Reg"/>
</dbReference>
<feature type="region of interest" description="Disordered" evidence="8">
    <location>
        <begin position="725"/>
        <end position="812"/>
    </location>
</feature>
<dbReference type="Pfam" id="PF25981">
    <property type="entry name" value="HTH_Cic_C"/>
    <property type="match status" value="1"/>
</dbReference>
<dbReference type="PANTHER" id="PTHR13059">
    <property type="entry name" value="HMG-BOX TRANSCRIPTION FACTOR BBX"/>
    <property type="match status" value="1"/>
</dbReference>
<feature type="compositionally biased region" description="Low complexity" evidence="8">
    <location>
        <begin position="791"/>
        <end position="801"/>
    </location>
</feature>
<feature type="region of interest" description="Disordered" evidence="8">
    <location>
        <begin position="1437"/>
        <end position="1464"/>
    </location>
</feature>
<accession>A0A6P7GAA7</accession>
<feature type="compositionally biased region" description="Low complexity" evidence="8">
    <location>
        <begin position="1520"/>
        <end position="1531"/>
    </location>
</feature>
<reference evidence="10" key="2">
    <citation type="submission" date="2025-05" db="UniProtKB">
        <authorList>
            <consortium name="EnsemblMetazoa"/>
        </authorList>
    </citation>
    <scope>IDENTIFICATION</scope>
</reference>
<dbReference type="InterPro" id="IPR058607">
    <property type="entry name" value="HMG-box_Cic-like"/>
</dbReference>
<feature type="domain" description="HMG box" evidence="9">
    <location>
        <begin position="810"/>
        <end position="878"/>
    </location>
</feature>
<sequence>MEMGVRKLPKKRKFDPSELEENNSQAACIPISVVQCHSVMSAPQATAVDYSYPARTSTQEETIFTHTNCKQNIVIDLGEWCNHRILARQGDWYYPGVIKEAYGSTIIVALDGKEDKITYDNVFDNECFNVISDASPSVNQITMGTRVCVRDNQSMFVEGVVCTILEGQPVRFGVALFGEQSVELTVKRADLRLLRPPWWDELENIEPNLDNVIQPSLDFYGRNAQVSPMQLHTPISACTPLSNGRHYDEFCESEDELRQDNITFNPEVDAKLSGSSKRSSMHSRGSSSRSITPRSQPTTPRSQAATPHKYRKGDVVCNPNGIRKKFNGKQWRRLCSVDGCKKESQRRGYCSRHLNLKGNSLRSGPYPRSNSKGDGEETSRDSETSPNCGDRRMTGRFDQEETDAANMLVSLGSSRSATPVFSPNGQGSSPHTMQSPITVGSRQNVFMPISGSHSLGLQKGASPGAQGYNPTTYHQQVVIRPEARPVQSVTSVIRVSPNPRQWIPEQPSVILQHALTSPPSQHVEPETNQVTQGGLYYVVPPKHDKNMMIVKNETENDPKEPKSFPRQVIQSDHLHSTQLIRVNPSNNYANMNNIQTHSNGPGIMAPNSINTGLPVIVNPTQLVPVLPSTSQSVVKRVVPTVNIQPNPPPVIVKTEQVSPNTNAVLNHLKEPMVLHNPLQVQSHRVATVPPQLPLPQLNQSQTRSININVNPWHSILPLLVSSGPLSPPNSQLSPPLSTSLVTVDGGAVLDNPDDDADAEPLPTPTEDDDDDVFESETTDLNMDGNIKRRSQSLSSLQSNSKEASKSKERIRRPMNAFMIFSKRHRGLVHQRHPNQDNRTVSKILGEWWYALGPNEKKQYHELASEVKEAHFKAHPEWKWCNKDRRKSSTGSGRSKLSSAGDSGEPGDMPVSPKAPSPPPPNIEPCKQVVQEQETGDASDDDQMVICEDAGAEIDLKCKEKVTDSDSESQSDMDSSIENRVFQRFSPMTNSNCTEVTCRPKPIKARIPSTETPKYSLTATATPFHYSPVNPSGISGFQPTGGAFKTMPASPKIVKSEVKNEFSENHESYAGTLIINSTDASKWSNSSAIQTSTLTSQTNSTLVIPKSEVKTNIIQSNDGINQTYQSQPLTVVIGRPTNTICLSNEHEQTQPFVVIASTASEIPVQLYVQPSFGIPVSNSNNRNLSVQNVQLIKPNTQSVIVTQAHNKVCVSSQVEYQAAQSTVMASNKNSYCNNTGTLLHITEANDHREDNNKSPVLEMFPPNSETFMLDQTNQEFKLAPTPAQLGKAPLQRRQTMAAFGNKDSQGEQDLLPAPANPILDENIDLISPSTKKTFFKRSVEDGMDRVLEQVNFEQKFTALPQFKPDEGQSPSAISIPSPGVFYNKKRSQLTATHGVTIEEESEAETPQSIPKSAASTKLVIGNQFFGPDFDNVRAELNEMEEGTSPRTPRTPGTSRDSEKGHRKTLEQRRQLVMQLFHEQSFFPSSQATSTFQAQHSDIFPNKASLQLKIREVRQKIMAQNSLTPSSVSSPLTPAEPVRVSSNS</sequence>
<dbReference type="RefSeq" id="XP_028141758.1">
    <property type="nucleotide sequence ID" value="XM_028285957.1"/>
</dbReference>
<feature type="compositionally biased region" description="Basic and acidic residues" evidence="8">
    <location>
        <begin position="1454"/>
        <end position="1464"/>
    </location>
</feature>
<dbReference type="InterPro" id="IPR058606">
    <property type="entry name" value="HTH_Cic_C"/>
</dbReference>
<evidence type="ECO:0000256" key="8">
    <source>
        <dbReference type="SAM" id="MobiDB-lite"/>
    </source>
</evidence>
<evidence type="ECO:0000313" key="10">
    <source>
        <dbReference type="EnsemblMetazoa" id="XP_028141758.1"/>
    </source>
</evidence>
<feature type="region of interest" description="Disordered" evidence="8">
    <location>
        <begin position="1518"/>
        <end position="1542"/>
    </location>
</feature>
<gene>
    <name evidence="12" type="primary">LOC114335679</name>
</gene>
<evidence type="ECO:0000256" key="6">
    <source>
        <dbReference type="ARBA" id="ARBA00023242"/>
    </source>
</evidence>
<dbReference type="InterPro" id="IPR036910">
    <property type="entry name" value="HMG_box_dom_sf"/>
</dbReference>
<protein>
    <submittedName>
        <fullName evidence="12">Transcription factor capicua isoform X2</fullName>
    </submittedName>
</protein>
<feature type="compositionally biased region" description="Low complexity" evidence="8">
    <location>
        <begin position="888"/>
        <end position="898"/>
    </location>
</feature>
<dbReference type="GO" id="GO:0000977">
    <property type="term" value="F:RNA polymerase II transcription regulatory region sequence-specific DNA binding"/>
    <property type="evidence" value="ECO:0007669"/>
    <property type="project" value="TreeGrafter"/>
</dbReference>
<name>A0A6P7GAA7_DIAVI</name>
<dbReference type="CTD" id="23152"/>
<reference evidence="12" key="1">
    <citation type="submission" date="2025-04" db="UniProtKB">
        <authorList>
            <consortium name="RefSeq"/>
        </authorList>
    </citation>
    <scope>IDENTIFICATION</scope>
    <source>
        <tissue evidence="12">Whole insect</tissue>
    </source>
</reference>
<feature type="DNA-binding region" description="HMG box" evidence="7">
    <location>
        <begin position="810"/>
        <end position="878"/>
    </location>
</feature>
<keyword evidence="11" id="KW-1185">Reference proteome</keyword>
<organism evidence="12">
    <name type="scientific">Diabrotica virgifera virgifera</name>
    <name type="common">western corn rootworm</name>
    <dbReference type="NCBI Taxonomy" id="50390"/>
    <lineage>
        <taxon>Eukaryota</taxon>
        <taxon>Metazoa</taxon>
        <taxon>Ecdysozoa</taxon>
        <taxon>Arthropoda</taxon>
        <taxon>Hexapoda</taxon>
        <taxon>Insecta</taxon>
        <taxon>Pterygota</taxon>
        <taxon>Neoptera</taxon>
        <taxon>Endopterygota</taxon>
        <taxon>Coleoptera</taxon>
        <taxon>Polyphaga</taxon>
        <taxon>Cucujiformia</taxon>
        <taxon>Chrysomeloidea</taxon>
        <taxon>Chrysomelidae</taxon>
        <taxon>Galerucinae</taxon>
        <taxon>Diabroticina</taxon>
        <taxon>Diabroticites</taxon>
        <taxon>Diabrotica</taxon>
    </lineage>
</organism>
<feature type="compositionally biased region" description="Acidic residues" evidence="8">
    <location>
        <begin position="765"/>
        <end position="777"/>
    </location>
</feature>